<evidence type="ECO:0000313" key="2">
    <source>
        <dbReference type="Proteomes" id="UP001176941"/>
    </source>
</evidence>
<name>A0ABN8Y9N4_RANTA</name>
<accession>A0ABN8Y9N4</accession>
<keyword evidence="2" id="KW-1185">Reference proteome</keyword>
<evidence type="ECO:0000313" key="1">
    <source>
        <dbReference type="EMBL" id="CAI9156494.1"/>
    </source>
</evidence>
<proteinExistence type="predicted"/>
<gene>
    <name evidence="1" type="ORF">MRATA1EN1_LOCUS5456</name>
</gene>
<dbReference type="EMBL" id="OX459950">
    <property type="protein sequence ID" value="CAI9156494.1"/>
    <property type="molecule type" value="Genomic_DNA"/>
</dbReference>
<sequence length="116" mass="13248">MWTWGRFSIIIKPHDSFSQWASGRKGTGVPPRTENLFKRTESVSSGLKIFFNETSLPENLFFFLATQQGLIRVTSSVTKHLQKLHFLSTTEGSVCKFVTGYTRIMNHIKPDDVPQQ</sequence>
<dbReference type="Proteomes" id="UP001176941">
    <property type="component" value="Chromosome 14"/>
</dbReference>
<reference evidence="1" key="1">
    <citation type="submission" date="2023-04" db="EMBL/GenBank/DDBJ databases">
        <authorList>
            <consortium name="ELIXIR-Norway"/>
        </authorList>
    </citation>
    <scope>NUCLEOTIDE SEQUENCE [LARGE SCALE GENOMIC DNA]</scope>
</reference>
<protein>
    <submittedName>
        <fullName evidence="1">Uncharacterized protein</fullName>
    </submittedName>
</protein>
<organism evidence="1 2">
    <name type="scientific">Rangifer tarandus platyrhynchus</name>
    <name type="common">Svalbard reindeer</name>
    <dbReference type="NCBI Taxonomy" id="3082113"/>
    <lineage>
        <taxon>Eukaryota</taxon>
        <taxon>Metazoa</taxon>
        <taxon>Chordata</taxon>
        <taxon>Craniata</taxon>
        <taxon>Vertebrata</taxon>
        <taxon>Euteleostomi</taxon>
        <taxon>Mammalia</taxon>
        <taxon>Eutheria</taxon>
        <taxon>Laurasiatheria</taxon>
        <taxon>Artiodactyla</taxon>
        <taxon>Ruminantia</taxon>
        <taxon>Pecora</taxon>
        <taxon>Cervidae</taxon>
        <taxon>Odocoileinae</taxon>
        <taxon>Rangifer</taxon>
    </lineage>
</organism>